<keyword evidence="5" id="KW-0175">Coiled coil</keyword>
<gene>
    <name evidence="9" type="ORF">G1H19_03695</name>
</gene>
<evidence type="ECO:0000313" key="9">
    <source>
        <dbReference type="EMBL" id="NEL53116.1"/>
    </source>
</evidence>
<evidence type="ECO:0000256" key="7">
    <source>
        <dbReference type="SAM" id="SignalP"/>
    </source>
</evidence>
<feature type="compositionally biased region" description="Low complexity" evidence="6">
    <location>
        <begin position="226"/>
        <end position="243"/>
    </location>
</feature>
<evidence type="ECO:0000256" key="6">
    <source>
        <dbReference type="SAM" id="MobiDB-lite"/>
    </source>
</evidence>
<comment type="caution">
    <text evidence="9">The sequence shown here is derived from an EMBL/GenBank/DDBJ whole genome shotgun (WGS) entry which is preliminary data.</text>
</comment>
<organism evidence="9 10">
    <name type="scientific">Goekera deserti</name>
    <dbReference type="NCBI Taxonomy" id="2497753"/>
    <lineage>
        <taxon>Bacteria</taxon>
        <taxon>Bacillati</taxon>
        <taxon>Actinomycetota</taxon>
        <taxon>Actinomycetes</taxon>
        <taxon>Geodermatophilales</taxon>
        <taxon>Geodermatophilaceae</taxon>
        <taxon>Goekera</taxon>
    </lineage>
</organism>
<dbReference type="PANTHER" id="PTHR47053">
    <property type="entry name" value="MUREIN DD-ENDOPEPTIDASE MEPH-RELATED"/>
    <property type="match status" value="1"/>
</dbReference>
<evidence type="ECO:0000256" key="1">
    <source>
        <dbReference type="ARBA" id="ARBA00007074"/>
    </source>
</evidence>
<evidence type="ECO:0000256" key="2">
    <source>
        <dbReference type="ARBA" id="ARBA00022670"/>
    </source>
</evidence>
<dbReference type="InterPro" id="IPR000064">
    <property type="entry name" value="NLP_P60_dom"/>
</dbReference>
<evidence type="ECO:0000256" key="3">
    <source>
        <dbReference type="ARBA" id="ARBA00022801"/>
    </source>
</evidence>
<feature type="signal peptide" evidence="7">
    <location>
        <begin position="1"/>
        <end position="37"/>
    </location>
</feature>
<dbReference type="GO" id="GO:0006508">
    <property type="term" value="P:proteolysis"/>
    <property type="evidence" value="ECO:0007669"/>
    <property type="project" value="UniProtKB-KW"/>
</dbReference>
<dbReference type="SUPFAM" id="SSF54001">
    <property type="entry name" value="Cysteine proteinases"/>
    <property type="match status" value="1"/>
</dbReference>
<name>A0A7K3W9U8_9ACTN</name>
<feature type="domain" description="NlpC/P60" evidence="8">
    <location>
        <begin position="263"/>
        <end position="380"/>
    </location>
</feature>
<keyword evidence="4" id="KW-0788">Thiol protease</keyword>
<sequence length="380" mass="37828">MASPCTSALGRVHPGRRALITVVGALCVALAPLPALAAPTEEPTSSAEAAALIAARGHDLEVLTEEFNTARETLLTDQAAAAAAAAAVTDAQAALTAAQGQVVDVARSAYTGNQLSSLEAMLTSDSADQLVDRVGTLETIADHSNSVLGTAQAANEAAAAAEKAASETAAAAADQVERVAAQQADLQSQIAEYQADYDRLSAEEKAAALAAAAAAHAAEQEAAASASASSSSATSSGSSSASSSGGGSSTPAPAPSTPIVASSGAAQTAVDTAMAQRGKPYVWAASGPGSYDCSGLMQYAYKAAGISLPHSSAMQSRMGQAVSRADLRPGDMIFFYSPVSHVGMYIGNGQMVHAPTSGDVVKVASIDVMGSITAMRRLAG</sequence>
<protein>
    <submittedName>
        <fullName evidence="9">C40 family peptidase</fullName>
    </submittedName>
</protein>
<dbReference type="GO" id="GO:0008234">
    <property type="term" value="F:cysteine-type peptidase activity"/>
    <property type="evidence" value="ECO:0007669"/>
    <property type="project" value="UniProtKB-KW"/>
</dbReference>
<accession>A0A7K3W9U8</accession>
<dbReference type="EMBL" id="JAAGWK010000008">
    <property type="protein sequence ID" value="NEL53116.1"/>
    <property type="molecule type" value="Genomic_DNA"/>
</dbReference>
<evidence type="ECO:0000256" key="4">
    <source>
        <dbReference type="ARBA" id="ARBA00022807"/>
    </source>
</evidence>
<reference evidence="9 10" key="1">
    <citation type="submission" date="2020-02" db="EMBL/GenBank/DDBJ databases">
        <title>The whole genome sequence of CPCC 205119.</title>
        <authorList>
            <person name="Jiang Z."/>
        </authorList>
    </citation>
    <scope>NUCLEOTIDE SEQUENCE [LARGE SCALE GENOMIC DNA]</scope>
    <source>
        <strain evidence="9 10">CPCC 205119</strain>
    </source>
</reference>
<dbReference type="PROSITE" id="PS51935">
    <property type="entry name" value="NLPC_P60"/>
    <property type="match status" value="1"/>
</dbReference>
<dbReference type="Pfam" id="PF00877">
    <property type="entry name" value="NLPC_P60"/>
    <property type="match status" value="1"/>
</dbReference>
<dbReference type="AlphaFoldDB" id="A0A7K3W9U8"/>
<keyword evidence="10" id="KW-1185">Reference proteome</keyword>
<keyword evidence="3" id="KW-0378">Hydrolase</keyword>
<keyword evidence="7" id="KW-0732">Signal</keyword>
<evidence type="ECO:0000313" key="10">
    <source>
        <dbReference type="Proteomes" id="UP000470470"/>
    </source>
</evidence>
<feature type="coiled-coil region" evidence="5">
    <location>
        <begin position="176"/>
        <end position="203"/>
    </location>
</feature>
<dbReference type="InterPro" id="IPR051202">
    <property type="entry name" value="Peptidase_C40"/>
</dbReference>
<keyword evidence="2" id="KW-0645">Protease</keyword>
<dbReference type="Proteomes" id="UP000470470">
    <property type="component" value="Unassembled WGS sequence"/>
</dbReference>
<comment type="similarity">
    <text evidence="1">Belongs to the peptidase C40 family.</text>
</comment>
<dbReference type="Gene3D" id="6.10.250.3150">
    <property type="match status" value="1"/>
</dbReference>
<proteinExistence type="inferred from homology"/>
<evidence type="ECO:0000259" key="8">
    <source>
        <dbReference type="PROSITE" id="PS51935"/>
    </source>
</evidence>
<dbReference type="InterPro" id="IPR038765">
    <property type="entry name" value="Papain-like_cys_pep_sf"/>
</dbReference>
<evidence type="ECO:0000256" key="5">
    <source>
        <dbReference type="SAM" id="Coils"/>
    </source>
</evidence>
<dbReference type="Gene3D" id="3.90.1720.10">
    <property type="entry name" value="endopeptidase domain like (from Nostoc punctiforme)"/>
    <property type="match status" value="1"/>
</dbReference>
<dbReference type="RefSeq" id="WP_152730277.1">
    <property type="nucleotide sequence ID" value="NZ_JAABOZ010000007.1"/>
</dbReference>
<feature type="region of interest" description="Disordered" evidence="6">
    <location>
        <begin position="226"/>
        <end position="263"/>
    </location>
</feature>
<feature type="chain" id="PRO_5029500185" evidence="7">
    <location>
        <begin position="38"/>
        <end position="380"/>
    </location>
</feature>
<dbReference type="PANTHER" id="PTHR47053:SF1">
    <property type="entry name" value="MUREIN DD-ENDOPEPTIDASE MEPH-RELATED"/>
    <property type="match status" value="1"/>
</dbReference>